<evidence type="ECO:0000313" key="2">
    <source>
        <dbReference type="Proteomes" id="UP000887116"/>
    </source>
</evidence>
<gene>
    <name evidence="1" type="primary">Phlpp</name>
    <name evidence="1" type="ORF">TNCT_91211</name>
</gene>
<dbReference type="AlphaFoldDB" id="A0A8X6HDP1"/>
<organism evidence="1 2">
    <name type="scientific">Trichonephila clavata</name>
    <name type="common">Joro spider</name>
    <name type="synonym">Nephila clavata</name>
    <dbReference type="NCBI Taxonomy" id="2740835"/>
    <lineage>
        <taxon>Eukaryota</taxon>
        <taxon>Metazoa</taxon>
        <taxon>Ecdysozoa</taxon>
        <taxon>Arthropoda</taxon>
        <taxon>Chelicerata</taxon>
        <taxon>Arachnida</taxon>
        <taxon>Araneae</taxon>
        <taxon>Araneomorphae</taxon>
        <taxon>Entelegynae</taxon>
        <taxon>Araneoidea</taxon>
        <taxon>Nephilidae</taxon>
        <taxon>Trichonephila</taxon>
    </lineage>
</organism>
<protein>
    <submittedName>
        <fullName evidence="1">Protein phosphatase PHLPP-like protein</fullName>
    </submittedName>
</protein>
<accession>A0A8X6HDP1</accession>
<comment type="caution">
    <text evidence="1">The sequence shown here is derived from an EMBL/GenBank/DDBJ whole genome shotgun (WGS) entry which is preliminary data.</text>
</comment>
<dbReference type="SUPFAM" id="SSF52075">
    <property type="entry name" value="Outer arm dynein light chain 1"/>
    <property type="match status" value="1"/>
</dbReference>
<keyword evidence="2" id="KW-1185">Reference proteome</keyword>
<reference evidence="1" key="1">
    <citation type="submission" date="2020-07" db="EMBL/GenBank/DDBJ databases">
        <title>Multicomponent nature underlies the extraordinary mechanical properties of spider dragline silk.</title>
        <authorList>
            <person name="Kono N."/>
            <person name="Nakamura H."/>
            <person name="Mori M."/>
            <person name="Yoshida Y."/>
            <person name="Ohtoshi R."/>
            <person name="Malay A.D."/>
            <person name="Moran D.A.P."/>
            <person name="Tomita M."/>
            <person name="Numata K."/>
            <person name="Arakawa K."/>
        </authorList>
    </citation>
    <scope>NUCLEOTIDE SEQUENCE</scope>
</reference>
<proteinExistence type="predicted"/>
<sequence length="129" mass="15109">MCDFCEKRKIFSCCNLMDLRLNHNLLVKLPGFLTQCHMKWLSLQYNKFEKLPYNFFWALPWLFGNALSISYNSLKSLLVSCDAIINLKELPLSGNELADLRNLVNLLKLSRIECLHHLSCNQIKEFPEE</sequence>
<dbReference type="EMBL" id="BMAO01008195">
    <property type="protein sequence ID" value="GFR21674.1"/>
    <property type="molecule type" value="Genomic_DNA"/>
</dbReference>
<dbReference type="Gene3D" id="3.80.10.10">
    <property type="entry name" value="Ribonuclease Inhibitor"/>
    <property type="match status" value="1"/>
</dbReference>
<dbReference type="OrthoDB" id="737510at2759"/>
<evidence type="ECO:0000313" key="1">
    <source>
        <dbReference type="EMBL" id="GFR21674.1"/>
    </source>
</evidence>
<dbReference type="PROSITE" id="PS51450">
    <property type="entry name" value="LRR"/>
    <property type="match status" value="1"/>
</dbReference>
<name>A0A8X6HDP1_TRICU</name>
<dbReference type="InterPro" id="IPR032675">
    <property type="entry name" value="LRR_dom_sf"/>
</dbReference>
<dbReference type="Proteomes" id="UP000887116">
    <property type="component" value="Unassembled WGS sequence"/>
</dbReference>
<dbReference type="InterPro" id="IPR001611">
    <property type="entry name" value="Leu-rich_rpt"/>
</dbReference>